<feature type="transmembrane region" description="Helical" evidence="7">
    <location>
        <begin position="253"/>
        <end position="275"/>
    </location>
</feature>
<feature type="transmembrane region" description="Helical" evidence="7">
    <location>
        <begin position="311"/>
        <end position="334"/>
    </location>
</feature>
<dbReference type="GO" id="GO:0005886">
    <property type="term" value="C:plasma membrane"/>
    <property type="evidence" value="ECO:0007669"/>
    <property type="project" value="UniProtKB-SubCell"/>
</dbReference>
<dbReference type="GO" id="GO:0022857">
    <property type="term" value="F:transmembrane transporter activity"/>
    <property type="evidence" value="ECO:0007669"/>
    <property type="project" value="InterPro"/>
</dbReference>
<feature type="transmembrane region" description="Helical" evidence="7">
    <location>
        <begin position="225"/>
        <end position="247"/>
    </location>
</feature>
<reference evidence="8 9" key="1">
    <citation type="submission" date="2014-10" db="EMBL/GenBank/DDBJ databases">
        <title>Draft genome sequence of Actinoplanes utahensis NRRL 12052.</title>
        <authorList>
            <person name="Velasco-Bucheli B."/>
            <person name="del Cerro C."/>
            <person name="Hormigo D."/>
            <person name="Garcia J.L."/>
            <person name="Acebal C."/>
            <person name="Arroyo M."/>
            <person name="de la Mata I."/>
        </authorList>
    </citation>
    <scope>NUCLEOTIDE SEQUENCE [LARGE SCALE GENOMIC DNA]</scope>
    <source>
        <strain evidence="8 9">NRRL 12052</strain>
    </source>
</reference>
<dbReference type="CDD" id="cd06173">
    <property type="entry name" value="MFS_MefA_like"/>
    <property type="match status" value="1"/>
</dbReference>
<feature type="transmembrane region" description="Helical" evidence="7">
    <location>
        <begin position="79"/>
        <end position="97"/>
    </location>
</feature>
<sequence length="418" mass="43086">MPATFSVLTRNRDFRRLFAAELVVFGADWFVMVPLLALLLELTGGGTLGALVLAADTGILALLLPFTGTIADRLDRRRILILANAAAFLSVLLLFAVRSEATAPLALVAIGAIAVSKAFYSPAASAALPNVVDQADLAAANTIAGSAWGTMTVVGASLGGVVSSVFSPYVCFGVTAVLLLTGSVLTALIKRPLQASRDGGAEAPRALPALVESLRYIARRPRLRALVTVKSAVGLGNGVLAVFPLIAASHGMGALGAGLLFALRGLGALVGPLVMRPVLNRPSWLLPGLALSMGLYGVGYLGVAFAPWFPVVAALVFVAHFAGGTNWVLSNYALQGEVPDALRGRVFATDMMLATLAIAVSQLAAGAVIAHVDMRWIIAGCASITITYAIGWGLATRRLEPSAEPTFGNAGPGEPPSK</sequence>
<name>A0A0A6UPW6_ACTUT</name>
<proteinExistence type="predicted"/>
<evidence type="ECO:0000256" key="1">
    <source>
        <dbReference type="ARBA" id="ARBA00004651"/>
    </source>
</evidence>
<protein>
    <submittedName>
        <fullName evidence="8">MFS transporter</fullName>
    </submittedName>
</protein>
<dbReference type="RefSeq" id="WP_043524710.1">
    <property type="nucleotide sequence ID" value="NZ_BAABKU010000017.1"/>
</dbReference>
<dbReference type="InterPro" id="IPR036259">
    <property type="entry name" value="MFS_trans_sf"/>
</dbReference>
<dbReference type="InterPro" id="IPR011701">
    <property type="entry name" value="MFS"/>
</dbReference>
<feature type="transmembrane region" description="Helical" evidence="7">
    <location>
        <begin position="346"/>
        <end position="370"/>
    </location>
</feature>
<accession>A0A0A6UPW6</accession>
<dbReference type="STRING" id="1869.MB27_13430"/>
<organism evidence="8 9">
    <name type="scientific">Actinoplanes utahensis</name>
    <dbReference type="NCBI Taxonomy" id="1869"/>
    <lineage>
        <taxon>Bacteria</taxon>
        <taxon>Bacillati</taxon>
        <taxon>Actinomycetota</taxon>
        <taxon>Actinomycetes</taxon>
        <taxon>Micromonosporales</taxon>
        <taxon>Micromonosporaceae</taxon>
        <taxon>Actinoplanes</taxon>
    </lineage>
</organism>
<evidence type="ECO:0000256" key="4">
    <source>
        <dbReference type="ARBA" id="ARBA00022692"/>
    </source>
</evidence>
<feature type="transmembrane region" description="Helical" evidence="7">
    <location>
        <begin position="140"/>
        <end position="160"/>
    </location>
</feature>
<keyword evidence="4 7" id="KW-0812">Transmembrane</keyword>
<feature type="transmembrane region" description="Helical" evidence="7">
    <location>
        <begin position="103"/>
        <end position="120"/>
    </location>
</feature>
<dbReference type="Pfam" id="PF07690">
    <property type="entry name" value="MFS_1"/>
    <property type="match status" value="1"/>
</dbReference>
<feature type="transmembrane region" description="Helical" evidence="7">
    <location>
        <begin position="376"/>
        <end position="395"/>
    </location>
</feature>
<keyword evidence="2" id="KW-0813">Transport</keyword>
<feature type="transmembrane region" description="Helical" evidence="7">
    <location>
        <begin position="284"/>
        <end position="305"/>
    </location>
</feature>
<dbReference type="EMBL" id="JRTT01000013">
    <property type="protein sequence ID" value="KHD77098.1"/>
    <property type="molecule type" value="Genomic_DNA"/>
</dbReference>
<feature type="transmembrane region" description="Helical" evidence="7">
    <location>
        <begin position="18"/>
        <end position="40"/>
    </location>
</feature>
<dbReference type="Gene3D" id="1.20.1250.20">
    <property type="entry name" value="MFS general substrate transporter like domains"/>
    <property type="match status" value="1"/>
</dbReference>
<keyword evidence="5 7" id="KW-1133">Transmembrane helix</keyword>
<keyword evidence="6 7" id="KW-0472">Membrane</keyword>
<evidence type="ECO:0000256" key="7">
    <source>
        <dbReference type="SAM" id="Phobius"/>
    </source>
</evidence>
<evidence type="ECO:0000256" key="3">
    <source>
        <dbReference type="ARBA" id="ARBA00022475"/>
    </source>
</evidence>
<feature type="transmembrane region" description="Helical" evidence="7">
    <location>
        <begin position="46"/>
        <end position="67"/>
    </location>
</feature>
<dbReference type="OrthoDB" id="9775268at2"/>
<evidence type="ECO:0000256" key="6">
    <source>
        <dbReference type="ARBA" id="ARBA00023136"/>
    </source>
</evidence>
<evidence type="ECO:0000256" key="5">
    <source>
        <dbReference type="ARBA" id="ARBA00022989"/>
    </source>
</evidence>
<evidence type="ECO:0000313" key="8">
    <source>
        <dbReference type="EMBL" id="KHD77098.1"/>
    </source>
</evidence>
<dbReference type="Proteomes" id="UP000054537">
    <property type="component" value="Unassembled WGS sequence"/>
</dbReference>
<evidence type="ECO:0000256" key="2">
    <source>
        <dbReference type="ARBA" id="ARBA00022448"/>
    </source>
</evidence>
<evidence type="ECO:0000313" key="9">
    <source>
        <dbReference type="Proteomes" id="UP000054537"/>
    </source>
</evidence>
<gene>
    <name evidence="8" type="ORF">MB27_13430</name>
</gene>
<dbReference type="eggNOG" id="COG2814">
    <property type="taxonomic scope" value="Bacteria"/>
</dbReference>
<feature type="transmembrane region" description="Helical" evidence="7">
    <location>
        <begin position="166"/>
        <end position="189"/>
    </location>
</feature>
<dbReference type="SUPFAM" id="SSF103473">
    <property type="entry name" value="MFS general substrate transporter"/>
    <property type="match status" value="1"/>
</dbReference>
<comment type="caution">
    <text evidence="8">The sequence shown here is derived from an EMBL/GenBank/DDBJ whole genome shotgun (WGS) entry which is preliminary data.</text>
</comment>
<comment type="subcellular location">
    <subcellularLocation>
        <location evidence="1">Cell membrane</location>
        <topology evidence="1">Multi-pass membrane protein</topology>
    </subcellularLocation>
</comment>
<dbReference type="AlphaFoldDB" id="A0A0A6UPW6"/>
<dbReference type="PANTHER" id="PTHR43266">
    <property type="entry name" value="MACROLIDE-EFFLUX PROTEIN"/>
    <property type="match status" value="1"/>
</dbReference>
<keyword evidence="9" id="KW-1185">Reference proteome</keyword>
<dbReference type="PANTHER" id="PTHR43266:SF2">
    <property type="entry name" value="MAJOR FACILITATOR SUPERFAMILY (MFS) PROFILE DOMAIN-CONTAINING PROTEIN"/>
    <property type="match status" value="1"/>
</dbReference>
<keyword evidence="3" id="KW-1003">Cell membrane</keyword>